<feature type="region of interest" description="Disordered" evidence="4">
    <location>
        <begin position="380"/>
        <end position="407"/>
    </location>
</feature>
<dbReference type="GO" id="GO:0010468">
    <property type="term" value="P:regulation of gene expression"/>
    <property type="evidence" value="ECO:0007669"/>
    <property type="project" value="UniProtKB-ARBA"/>
</dbReference>
<keyword evidence="2" id="KW-0677">Repeat</keyword>
<evidence type="ECO:0000256" key="1">
    <source>
        <dbReference type="ARBA" id="ARBA00007662"/>
    </source>
</evidence>
<dbReference type="GO" id="GO:0005737">
    <property type="term" value="C:cytoplasm"/>
    <property type="evidence" value="ECO:0007669"/>
    <property type="project" value="TreeGrafter"/>
</dbReference>
<dbReference type="PROSITE" id="PS50105">
    <property type="entry name" value="SAM_DOMAIN"/>
    <property type="match status" value="1"/>
</dbReference>
<evidence type="ECO:0000256" key="3">
    <source>
        <dbReference type="PROSITE-ProRule" id="PRU00117"/>
    </source>
</evidence>
<evidence type="ECO:0000313" key="6">
    <source>
        <dbReference type="EMBL" id="KAK3874340.1"/>
    </source>
</evidence>
<dbReference type="Pfam" id="PF00013">
    <property type="entry name" value="KH_1"/>
    <property type="match status" value="2"/>
</dbReference>
<protein>
    <recommendedName>
        <fullName evidence="5">SAM domain-containing protein</fullName>
    </recommendedName>
</protein>
<dbReference type="Pfam" id="PF00536">
    <property type="entry name" value="SAM_1"/>
    <property type="match status" value="1"/>
</dbReference>
<dbReference type="InterPro" id="IPR004088">
    <property type="entry name" value="KH_dom_type_1"/>
</dbReference>
<sequence length="863" mass="94112">MDFLAGDIKIDLPPDEYSDPNVRVVGGAEAVRTASMLVRQALEPQNKVTMKLDVPWTYHSHIIGKGGNTIQPVVKRTGVSVHFPDGNKSSEMHKSNQVSVNSRGEDLWGLEEARAAIRNLTPLVFSFSLSAAAQFIKLSDPNMLIHHVQDTFNVQVDLKLTKEPSPLILGTVRGNEWDASRVKEATHCLLQAYCNNLATQMPVQMTVEISPRHHTFVLGHNNETVKKIMQKTSTKITFPDNNNPVVPLLQKSKITITGAIDSVYLARQNIIGSLPLVVMFEVCGEGPHLEASEVSQVMQALDVVIVLKPRRLDGRRLVVVKGAERNADNIYEAWRLLTRTEKAPPKAHIPSTYHIPETNSVYGLSCEMSVVPWLKNTGCSNSGGSSPTPTPTPTPTSQLLWGGLNPSSSSSSTASLFPMSSSSHLLPHHPHQHLTCSNQCSTNIFPELTSSSNCHTSGLLRSGNLGYNTINNNNFANNNNHNNLTNYNNIGKSGGNTHLSGLNLGVIVSGLNGMTLSTEVEGMSTHPNSSDSDGSPSLSSPSSPSPLDPPSSPDRLLGTHIASTTSSTQYPHQDPINSHTGMNAISALLQDIDRRAVGCEKKRIQKMTTLSDYSSKKVQAARAMKEQVDASPRTPTSSWSGYGFSKSMPGFMLRQQKLQHSRLAQKAGLDDWDGWPRQEQQEDTTTTSQDFTTSCQPPLQYSQIAQLESGLRSEDGGLSQLSTPRPLVSLSASNFMDCLLPRSHGPSPHPNSHLDLTSVLSDLQLEQYIDMFAAHEVDLNMFLTLDDADLKELGIKIFGHRKRILMVIKDMSKKLMPLNSVTEGSLIGFPSSTVTPPTTSSIGSISTSNIMREATTTNNCTWN</sequence>
<gene>
    <name evidence="6" type="ORF">Pcinc_020727</name>
</gene>
<keyword evidence="3" id="KW-0694">RNA-binding</keyword>
<dbReference type="Gene3D" id="3.30.310.270">
    <property type="match status" value="1"/>
</dbReference>
<dbReference type="Gene3D" id="3.30.1370.10">
    <property type="entry name" value="K Homology domain, type 1"/>
    <property type="match status" value="1"/>
</dbReference>
<name>A0AAE1FIW4_PETCI</name>
<feature type="compositionally biased region" description="Low complexity" evidence="4">
    <location>
        <begin position="683"/>
        <end position="694"/>
    </location>
</feature>
<comment type="similarity">
    <text evidence="1">Belongs to the BicC family.</text>
</comment>
<dbReference type="InterPro" id="IPR036612">
    <property type="entry name" value="KH_dom_type_1_sf"/>
</dbReference>
<feature type="region of interest" description="Disordered" evidence="4">
    <location>
        <begin position="520"/>
        <end position="559"/>
    </location>
</feature>
<feature type="compositionally biased region" description="Pro residues" evidence="4">
    <location>
        <begin position="543"/>
        <end position="552"/>
    </location>
</feature>
<dbReference type="EMBL" id="JAWQEG010002108">
    <property type="protein sequence ID" value="KAK3874340.1"/>
    <property type="molecule type" value="Genomic_DNA"/>
</dbReference>
<dbReference type="PANTHER" id="PTHR10627">
    <property type="entry name" value="SCP160"/>
    <property type="match status" value="1"/>
</dbReference>
<evidence type="ECO:0000313" key="7">
    <source>
        <dbReference type="Proteomes" id="UP001286313"/>
    </source>
</evidence>
<dbReference type="Gene3D" id="1.10.150.50">
    <property type="entry name" value="Transcription Factor, Ets-1"/>
    <property type="match status" value="1"/>
</dbReference>
<dbReference type="PANTHER" id="PTHR10627:SF69">
    <property type="entry name" value="PROTEIN BICAUDAL C"/>
    <property type="match status" value="1"/>
</dbReference>
<dbReference type="Proteomes" id="UP001286313">
    <property type="component" value="Unassembled WGS sequence"/>
</dbReference>
<dbReference type="PROSITE" id="PS50084">
    <property type="entry name" value="KH_TYPE_1"/>
    <property type="match status" value="2"/>
</dbReference>
<feature type="region of interest" description="Disordered" evidence="4">
    <location>
        <begin position="657"/>
        <end position="695"/>
    </location>
</feature>
<dbReference type="SUPFAM" id="SSF47769">
    <property type="entry name" value="SAM/Pointed domain"/>
    <property type="match status" value="1"/>
</dbReference>
<dbReference type="InterPro" id="IPR001660">
    <property type="entry name" value="SAM"/>
</dbReference>
<dbReference type="SUPFAM" id="SSF54791">
    <property type="entry name" value="Eukaryotic type KH-domain (KH-domain type I)"/>
    <property type="match status" value="2"/>
</dbReference>
<organism evidence="6 7">
    <name type="scientific">Petrolisthes cinctipes</name>
    <name type="common">Flat porcelain crab</name>
    <dbReference type="NCBI Taxonomy" id="88211"/>
    <lineage>
        <taxon>Eukaryota</taxon>
        <taxon>Metazoa</taxon>
        <taxon>Ecdysozoa</taxon>
        <taxon>Arthropoda</taxon>
        <taxon>Crustacea</taxon>
        <taxon>Multicrustacea</taxon>
        <taxon>Malacostraca</taxon>
        <taxon>Eumalacostraca</taxon>
        <taxon>Eucarida</taxon>
        <taxon>Decapoda</taxon>
        <taxon>Pleocyemata</taxon>
        <taxon>Anomura</taxon>
        <taxon>Galatheoidea</taxon>
        <taxon>Porcellanidae</taxon>
        <taxon>Petrolisthes</taxon>
    </lineage>
</organism>
<feature type="domain" description="SAM" evidence="5">
    <location>
        <begin position="751"/>
        <end position="814"/>
    </location>
</feature>
<feature type="compositionally biased region" description="Low complexity" evidence="4">
    <location>
        <begin position="529"/>
        <end position="542"/>
    </location>
</feature>
<dbReference type="SMART" id="SM00322">
    <property type="entry name" value="KH"/>
    <property type="match status" value="2"/>
</dbReference>
<evidence type="ECO:0000256" key="4">
    <source>
        <dbReference type="SAM" id="MobiDB-lite"/>
    </source>
</evidence>
<dbReference type="InterPro" id="IPR004087">
    <property type="entry name" value="KH_dom"/>
</dbReference>
<evidence type="ECO:0000259" key="5">
    <source>
        <dbReference type="PROSITE" id="PS50105"/>
    </source>
</evidence>
<comment type="caution">
    <text evidence="6">The sequence shown here is derived from an EMBL/GenBank/DDBJ whole genome shotgun (WGS) entry which is preliminary data.</text>
</comment>
<dbReference type="InterPro" id="IPR054727">
    <property type="entry name" value="BICC1_KH"/>
</dbReference>
<evidence type="ECO:0000256" key="2">
    <source>
        <dbReference type="ARBA" id="ARBA00022737"/>
    </source>
</evidence>
<dbReference type="InterPro" id="IPR013761">
    <property type="entry name" value="SAM/pointed_sf"/>
</dbReference>
<proteinExistence type="inferred from homology"/>
<dbReference type="AlphaFoldDB" id="A0AAE1FIW4"/>
<dbReference type="Pfam" id="PF22985">
    <property type="entry name" value="KH_BICC1"/>
    <property type="match status" value="2"/>
</dbReference>
<dbReference type="SMART" id="SM00454">
    <property type="entry name" value="SAM"/>
    <property type="match status" value="1"/>
</dbReference>
<accession>A0AAE1FIW4</accession>
<keyword evidence="7" id="KW-1185">Reference proteome</keyword>
<dbReference type="GO" id="GO:0003723">
    <property type="term" value="F:RNA binding"/>
    <property type="evidence" value="ECO:0007669"/>
    <property type="project" value="UniProtKB-UniRule"/>
</dbReference>
<reference evidence="6" key="1">
    <citation type="submission" date="2023-10" db="EMBL/GenBank/DDBJ databases">
        <title>Genome assemblies of two species of porcelain crab, Petrolisthes cinctipes and Petrolisthes manimaculis (Anomura: Porcellanidae).</title>
        <authorList>
            <person name="Angst P."/>
        </authorList>
    </citation>
    <scope>NUCLEOTIDE SEQUENCE</scope>
    <source>
        <strain evidence="6">PB745_01</strain>
        <tissue evidence="6">Gill</tissue>
    </source>
</reference>